<dbReference type="Gene3D" id="3.40.50.300">
    <property type="entry name" value="P-loop containing nucleotide triphosphate hydrolases"/>
    <property type="match status" value="2"/>
</dbReference>
<feature type="domain" description="Dynein heavy chain AAA lid" evidence="17">
    <location>
        <begin position="583"/>
        <end position="723"/>
    </location>
</feature>
<evidence type="ECO:0000256" key="5">
    <source>
        <dbReference type="ARBA" id="ARBA00022741"/>
    </source>
</evidence>
<organism evidence="18 19">
    <name type="scientific">Volvox africanus</name>
    <dbReference type="NCBI Taxonomy" id="51714"/>
    <lineage>
        <taxon>Eukaryota</taxon>
        <taxon>Viridiplantae</taxon>
        <taxon>Chlorophyta</taxon>
        <taxon>core chlorophytes</taxon>
        <taxon>Chlorophyceae</taxon>
        <taxon>CS clade</taxon>
        <taxon>Chlamydomonadales</taxon>
        <taxon>Volvocaceae</taxon>
        <taxon>Volvox</taxon>
    </lineage>
</organism>
<evidence type="ECO:0000313" key="19">
    <source>
        <dbReference type="Proteomes" id="UP000747399"/>
    </source>
</evidence>
<dbReference type="PANTHER" id="PTHR22878">
    <property type="entry name" value="DYNEIN HEAVY CHAIN 6, AXONEMAL-LIKE-RELATED"/>
    <property type="match status" value="1"/>
</dbReference>
<keyword evidence="9" id="KW-0243">Dynein</keyword>
<evidence type="ECO:0000256" key="9">
    <source>
        <dbReference type="ARBA" id="ARBA00023017"/>
    </source>
</evidence>
<dbReference type="GO" id="GO:0005874">
    <property type="term" value="C:microtubule"/>
    <property type="evidence" value="ECO:0007669"/>
    <property type="project" value="UniProtKB-KW"/>
</dbReference>
<keyword evidence="10" id="KW-0175">Coiled coil</keyword>
<dbReference type="FunFam" id="1.10.8.720:FF:000001">
    <property type="entry name" value="dynein heavy chain 7, axonemal"/>
    <property type="match status" value="1"/>
</dbReference>
<dbReference type="InterPro" id="IPR004273">
    <property type="entry name" value="Dynein_heavy_D6_P-loop"/>
</dbReference>
<dbReference type="EMBL" id="BNCO01000033">
    <property type="protein sequence ID" value="GIL59033.1"/>
    <property type="molecule type" value="Genomic_DNA"/>
</dbReference>
<evidence type="ECO:0000259" key="17">
    <source>
        <dbReference type="Pfam" id="PF18198"/>
    </source>
</evidence>
<evidence type="ECO:0000256" key="4">
    <source>
        <dbReference type="ARBA" id="ARBA00022737"/>
    </source>
</evidence>
<dbReference type="Proteomes" id="UP000747399">
    <property type="component" value="Unassembled WGS sequence"/>
</dbReference>
<keyword evidence="11" id="KW-0969">Cilium</keyword>
<reference evidence="18" key="1">
    <citation type="journal article" date="2021" name="Proc. Natl. Acad. Sci. U.S.A.">
        <title>Three genomes in the algal genus Volvox reveal the fate of a haploid sex-determining region after a transition to homothallism.</title>
        <authorList>
            <person name="Yamamoto K."/>
            <person name="Hamaji T."/>
            <person name="Kawai-Toyooka H."/>
            <person name="Matsuzaki R."/>
            <person name="Takahashi F."/>
            <person name="Nishimura Y."/>
            <person name="Kawachi M."/>
            <person name="Noguchi H."/>
            <person name="Minakuchi Y."/>
            <person name="Umen J.G."/>
            <person name="Toyoda A."/>
            <person name="Nozaki H."/>
        </authorList>
    </citation>
    <scope>NUCLEOTIDE SEQUENCE</scope>
    <source>
        <strain evidence="18">NIES-3780</strain>
    </source>
</reference>
<dbReference type="GO" id="GO:0051959">
    <property type="term" value="F:dynein light intermediate chain binding"/>
    <property type="evidence" value="ECO:0007669"/>
    <property type="project" value="InterPro"/>
</dbReference>
<evidence type="ECO:0000256" key="3">
    <source>
        <dbReference type="ARBA" id="ARBA00022701"/>
    </source>
</evidence>
<dbReference type="InterPro" id="IPR026983">
    <property type="entry name" value="DHC"/>
</dbReference>
<evidence type="ECO:0000313" key="18">
    <source>
        <dbReference type="EMBL" id="GIL59033.1"/>
    </source>
</evidence>
<keyword evidence="19" id="KW-1185">Reference proteome</keyword>
<dbReference type="AlphaFoldDB" id="A0A8J4F651"/>
<comment type="caution">
    <text evidence="18">The sequence shown here is derived from an EMBL/GenBank/DDBJ whole genome shotgun (WGS) entry which is preliminary data.</text>
</comment>
<evidence type="ECO:0000256" key="2">
    <source>
        <dbReference type="ARBA" id="ARBA00022490"/>
    </source>
</evidence>
<evidence type="ECO:0000256" key="8">
    <source>
        <dbReference type="ARBA" id="ARBA00022846"/>
    </source>
</evidence>
<keyword evidence="2" id="KW-0963">Cytoplasm</keyword>
<keyword evidence="3" id="KW-0493">Microtubule</keyword>
<keyword evidence="13" id="KW-0206">Cytoskeleton</keyword>
<dbReference type="GO" id="GO:0007018">
    <property type="term" value="P:microtubule-based movement"/>
    <property type="evidence" value="ECO:0007669"/>
    <property type="project" value="InterPro"/>
</dbReference>
<feature type="domain" description="Dynein heavy chain ATP-binding dynein motor region" evidence="16">
    <location>
        <begin position="1"/>
        <end position="193"/>
    </location>
</feature>
<dbReference type="InterPro" id="IPR042219">
    <property type="entry name" value="AAA_lid_11_sf"/>
</dbReference>
<dbReference type="GO" id="GO:0030286">
    <property type="term" value="C:dynein complex"/>
    <property type="evidence" value="ECO:0007669"/>
    <property type="project" value="UniProtKB-KW"/>
</dbReference>
<comment type="subcellular location">
    <subcellularLocation>
        <location evidence="1">Cytoplasm</location>
        <location evidence="1">Cytoskeleton</location>
        <location evidence="1">Flagellum axoneme</location>
    </subcellularLocation>
</comment>
<feature type="domain" description="Dynein heavy chain region D6 P-loop" evidence="15">
    <location>
        <begin position="438"/>
        <end position="551"/>
    </location>
</feature>
<dbReference type="InterPro" id="IPR027417">
    <property type="entry name" value="P-loop_NTPase"/>
</dbReference>
<dbReference type="Gene3D" id="6.10.140.1060">
    <property type="match status" value="1"/>
</dbReference>
<evidence type="ECO:0000256" key="6">
    <source>
        <dbReference type="ARBA" id="ARBA00022794"/>
    </source>
</evidence>
<evidence type="ECO:0000259" key="15">
    <source>
        <dbReference type="Pfam" id="PF03028"/>
    </source>
</evidence>
<dbReference type="Gene3D" id="1.10.8.1220">
    <property type="match status" value="1"/>
</dbReference>
<name>A0A8J4F651_9CHLO</name>
<evidence type="ECO:0000256" key="11">
    <source>
        <dbReference type="ARBA" id="ARBA00023069"/>
    </source>
</evidence>
<evidence type="ECO:0000256" key="14">
    <source>
        <dbReference type="ARBA" id="ARBA00023273"/>
    </source>
</evidence>
<dbReference type="FunFam" id="3.40.50.300:FF:000362">
    <property type="entry name" value="Dynein, axonemal, heavy chain 6"/>
    <property type="match status" value="1"/>
</dbReference>
<dbReference type="Pfam" id="PF18198">
    <property type="entry name" value="AAA_lid_11"/>
    <property type="match status" value="1"/>
</dbReference>
<dbReference type="FunFam" id="1.10.8.1220:FF:000001">
    <property type="entry name" value="Dynein axonemal heavy chain 5"/>
    <property type="match status" value="1"/>
</dbReference>
<accession>A0A8J4F651</accession>
<evidence type="ECO:0000256" key="13">
    <source>
        <dbReference type="ARBA" id="ARBA00023212"/>
    </source>
</evidence>
<dbReference type="Pfam" id="PF03028">
    <property type="entry name" value="Dynein_heavy"/>
    <property type="match status" value="1"/>
</dbReference>
<keyword evidence="7" id="KW-0067">ATP-binding</keyword>
<evidence type="ECO:0000259" key="16">
    <source>
        <dbReference type="Pfam" id="PF12781"/>
    </source>
</evidence>
<keyword evidence="8" id="KW-0282">Flagellum</keyword>
<evidence type="ECO:0000256" key="7">
    <source>
        <dbReference type="ARBA" id="ARBA00022840"/>
    </source>
</evidence>
<dbReference type="GO" id="GO:0008569">
    <property type="term" value="F:minus-end-directed microtubule motor activity"/>
    <property type="evidence" value="ECO:0007669"/>
    <property type="project" value="InterPro"/>
</dbReference>
<evidence type="ECO:0000256" key="1">
    <source>
        <dbReference type="ARBA" id="ARBA00004611"/>
    </source>
</evidence>
<keyword evidence="6" id="KW-0970">Cilium biogenesis/degradation</keyword>
<keyword evidence="12" id="KW-0505">Motor protein</keyword>
<keyword evidence="14" id="KW-0966">Cell projection</keyword>
<dbReference type="InterPro" id="IPR041658">
    <property type="entry name" value="AAA_lid_11"/>
</dbReference>
<keyword evidence="4" id="KW-0677">Repeat</keyword>
<gene>
    <name evidence="18" type="ORF">Vafri_14001</name>
</gene>
<sequence length="751" mass="85086">MIDPQGQANKWIKNMERDSGLDVIKLSDRDFLRTLENGVRFGRAVLLENIGEALDAALEPLLLKQTFKQGGSEVIKIGDNIIPYHPDFRFYMTTKLRNPHYPPEVSVKVSLLNFFVTPEGLEDQLLGTVVTQERPDLANLKSQLVVSNAKMKKELSDIEDRILALLSASSGNILDDEELINTLAQSKVTSNEIAAKVSEAEATEREIDETRELYRPVALRASLLFFAISDLALVDPMYQYSLTWFIALFIRGIEEAPKAATVEQRGDNLNDHFTYSLYVNICRSLFEAHKLMFSLMLTIKILQNQGRIDGREWRFLLAGPTSSEPVQPNPAPDWLTDKAWNELLNLSNLPNFRGFADHVALNLPHYRAIFDSNDAHEMPLEHPWCKSLDSFQKLSFLRCLRPDKVTGAVQAFVSEHLGQRFIEPPPFDLATCYRESSPAVPLIFVLSPGADPMADLLKLADEMKFSRKFEKVSLGQGQGPKAERLLEAGMERGIWVCLQNCHLAVSWMPTLERIVEGISPDRVHKDFRLWLTSMPSPNFPVAILQNGVKMTLEPPKGLKSNLVRQYNRLTDAYLSASSKPDEWRRLVFGLCLFHAVIQDRRKFGPLGWNIRYDFTDGDLNVSLAQLQEYLDKYKVIPFKVLRFLFTEINYGGRVTDDKDRRLITNLIYTFCGPQVLQPGYAFSPSGTYATPQETVVSVKDHLELLRAYPIVPKPEIFGLHENADITCDQNETYDMFATLLALQPRIASGAN</sequence>
<evidence type="ECO:0000256" key="12">
    <source>
        <dbReference type="ARBA" id="ARBA00023175"/>
    </source>
</evidence>
<dbReference type="InterPro" id="IPR035706">
    <property type="entry name" value="AAA_9"/>
</dbReference>
<evidence type="ECO:0000256" key="10">
    <source>
        <dbReference type="ARBA" id="ARBA00023054"/>
    </source>
</evidence>
<dbReference type="GO" id="GO:0005524">
    <property type="term" value="F:ATP binding"/>
    <property type="evidence" value="ECO:0007669"/>
    <property type="project" value="UniProtKB-KW"/>
</dbReference>
<protein>
    <submittedName>
        <fullName evidence="18">Uncharacterized protein</fullName>
    </submittedName>
</protein>
<dbReference type="Gene3D" id="1.10.8.720">
    <property type="entry name" value="Region D6 of dynein motor"/>
    <property type="match status" value="1"/>
</dbReference>
<dbReference type="Pfam" id="PF12781">
    <property type="entry name" value="AAA_9"/>
    <property type="match status" value="1"/>
</dbReference>
<dbReference type="GO" id="GO:0060271">
    <property type="term" value="P:cilium assembly"/>
    <property type="evidence" value="ECO:0007669"/>
    <property type="project" value="UniProtKB-ARBA"/>
</dbReference>
<dbReference type="PANTHER" id="PTHR22878:SF73">
    <property type="entry name" value="DYNEIN AXONEMAL HEAVY CHAIN 1"/>
    <property type="match status" value="1"/>
</dbReference>
<dbReference type="FunFam" id="3.40.50.300:FF:000049">
    <property type="entry name" value="Dynein, axonemal, heavy chain 5"/>
    <property type="match status" value="1"/>
</dbReference>
<keyword evidence="5" id="KW-0547">Nucleotide-binding</keyword>
<proteinExistence type="predicted"/>
<dbReference type="GO" id="GO:0045505">
    <property type="term" value="F:dynein intermediate chain binding"/>
    <property type="evidence" value="ECO:0007669"/>
    <property type="project" value="InterPro"/>
</dbReference>